<reference evidence="1 2" key="1">
    <citation type="journal article" date="2019" name="Int. J. Syst. Evol. Microbiol.">
        <title>The Global Catalogue of Microorganisms (GCM) 10K type strain sequencing project: providing services to taxonomists for standard genome sequencing and annotation.</title>
        <authorList>
            <consortium name="The Broad Institute Genomics Platform"/>
            <consortium name="The Broad Institute Genome Sequencing Center for Infectious Disease"/>
            <person name="Wu L."/>
            <person name="Ma J."/>
        </authorList>
    </citation>
    <scope>NUCLEOTIDE SEQUENCE [LARGE SCALE GENOMIC DNA]</scope>
    <source>
        <strain evidence="1 2">JCM 15313</strain>
    </source>
</reference>
<keyword evidence="2" id="KW-1185">Reference proteome</keyword>
<accession>A0ABN2SXV8</accession>
<protein>
    <submittedName>
        <fullName evidence="1">Uncharacterized protein</fullName>
    </submittedName>
</protein>
<sequence length="65" mass="6790">MDALFSEWECQQMTGQTDLLDAVADALDEPATGQAAPGMPSDGTLFALRPTTAPTRDGALFGIGF</sequence>
<organism evidence="1 2">
    <name type="scientific">Nocardiopsis rhodophaea</name>
    <dbReference type="NCBI Taxonomy" id="280238"/>
    <lineage>
        <taxon>Bacteria</taxon>
        <taxon>Bacillati</taxon>
        <taxon>Actinomycetota</taxon>
        <taxon>Actinomycetes</taxon>
        <taxon>Streptosporangiales</taxon>
        <taxon>Nocardiopsidaceae</taxon>
        <taxon>Nocardiopsis</taxon>
    </lineage>
</organism>
<comment type="caution">
    <text evidence="1">The sequence shown here is derived from an EMBL/GenBank/DDBJ whole genome shotgun (WGS) entry which is preliminary data.</text>
</comment>
<dbReference type="RefSeq" id="WP_344161685.1">
    <property type="nucleotide sequence ID" value="NZ_BAAAPC010000007.1"/>
</dbReference>
<gene>
    <name evidence="1" type="ORF">GCM10009799_20520</name>
</gene>
<name>A0ABN2SXV8_9ACTN</name>
<dbReference type="Proteomes" id="UP001501585">
    <property type="component" value="Unassembled WGS sequence"/>
</dbReference>
<dbReference type="EMBL" id="BAAAPC010000007">
    <property type="protein sequence ID" value="GAA1994311.1"/>
    <property type="molecule type" value="Genomic_DNA"/>
</dbReference>
<proteinExistence type="predicted"/>
<evidence type="ECO:0000313" key="2">
    <source>
        <dbReference type="Proteomes" id="UP001501585"/>
    </source>
</evidence>
<evidence type="ECO:0000313" key="1">
    <source>
        <dbReference type="EMBL" id="GAA1994311.1"/>
    </source>
</evidence>